<feature type="transmembrane region" description="Helical" evidence="5">
    <location>
        <begin position="138"/>
        <end position="157"/>
    </location>
</feature>
<evidence type="ECO:0000256" key="1">
    <source>
        <dbReference type="ARBA" id="ARBA00004141"/>
    </source>
</evidence>
<reference evidence="6" key="2">
    <citation type="journal article" date="2023" name="IMA Fungus">
        <title>Comparative genomic study of the Penicillium genus elucidates a diverse pangenome and 15 lateral gene transfer events.</title>
        <authorList>
            <person name="Petersen C."/>
            <person name="Sorensen T."/>
            <person name="Nielsen M.R."/>
            <person name="Sondergaard T.E."/>
            <person name="Sorensen J.L."/>
            <person name="Fitzpatrick D.A."/>
            <person name="Frisvad J.C."/>
            <person name="Nielsen K.L."/>
        </authorList>
    </citation>
    <scope>NUCLEOTIDE SEQUENCE</scope>
    <source>
        <strain evidence="6">IBT 35673</strain>
    </source>
</reference>
<keyword evidence="2 5" id="KW-0812">Transmembrane</keyword>
<accession>A0A9W9U747</accession>
<evidence type="ECO:0000256" key="5">
    <source>
        <dbReference type="SAM" id="Phobius"/>
    </source>
</evidence>
<dbReference type="PANTHER" id="PTHR16201:SF37">
    <property type="entry name" value="PQ-LOOP REPEAT-CONTAINING PROTEIN"/>
    <property type="match status" value="1"/>
</dbReference>
<name>A0A9W9U747_PENBR</name>
<reference evidence="6" key="1">
    <citation type="submission" date="2022-12" db="EMBL/GenBank/DDBJ databases">
        <authorList>
            <person name="Petersen C."/>
        </authorList>
    </citation>
    <scope>NUCLEOTIDE SEQUENCE</scope>
    <source>
        <strain evidence="6">IBT 35673</strain>
    </source>
</reference>
<organism evidence="6 7">
    <name type="scientific">Penicillium brevicompactum</name>
    <dbReference type="NCBI Taxonomy" id="5074"/>
    <lineage>
        <taxon>Eukaryota</taxon>
        <taxon>Fungi</taxon>
        <taxon>Dikarya</taxon>
        <taxon>Ascomycota</taxon>
        <taxon>Pezizomycotina</taxon>
        <taxon>Eurotiomycetes</taxon>
        <taxon>Eurotiomycetidae</taxon>
        <taxon>Eurotiales</taxon>
        <taxon>Aspergillaceae</taxon>
        <taxon>Penicillium</taxon>
    </lineage>
</organism>
<dbReference type="GO" id="GO:0016020">
    <property type="term" value="C:membrane"/>
    <property type="evidence" value="ECO:0007669"/>
    <property type="project" value="UniProtKB-SubCell"/>
</dbReference>
<feature type="transmembrane region" description="Helical" evidence="5">
    <location>
        <begin position="103"/>
        <end position="126"/>
    </location>
</feature>
<sequence>MSESNVTLSSTVLGTIGTVLWCIQLIPQIWHNWRRKKTDGFPAAMMFLWASSTEVQSWQVNIPLQIQPQIFGFFSLVSWGQVLYYNQFRVLITLDSGYSRNKAVLVCSAMVVLFGGLEALLILTLRIPYNNGVTWPDIVVGVVAAILLSAGLLPPYFELWKRDGRVIGINWVFLSIDTLGGLFSLFALAAQGSFDILGGIMYILVVVLEAGIYTSHIVWRIRYRRLRQEAKASGQSIGEFLAVDREDTQETQDLEKGVVPQVPSDVDMARSEQLSTYGFEQRDRIQKV</sequence>
<evidence type="ECO:0000256" key="2">
    <source>
        <dbReference type="ARBA" id="ARBA00022692"/>
    </source>
</evidence>
<dbReference type="Gene3D" id="1.20.1280.290">
    <property type="match status" value="1"/>
</dbReference>
<keyword evidence="4 5" id="KW-0472">Membrane</keyword>
<keyword evidence="3 5" id="KW-1133">Transmembrane helix</keyword>
<dbReference type="Proteomes" id="UP001147695">
    <property type="component" value="Unassembled WGS sequence"/>
</dbReference>
<dbReference type="SMART" id="SM00679">
    <property type="entry name" value="CTNS"/>
    <property type="match status" value="2"/>
</dbReference>
<dbReference type="EMBL" id="JAPZBQ010000006">
    <property type="protein sequence ID" value="KAJ5322712.1"/>
    <property type="molecule type" value="Genomic_DNA"/>
</dbReference>
<evidence type="ECO:0000313" key="7">
    <source>
        <dbReference type="Proteomes" id="UP001147695"/>
    </source>
</evidence>
<feature type="transmembrane region" description="Helical" evidence="5">
    <location>
        <begin position="169"/>
        <end position="190"/>
    </location>
</feature>
<dbReference type="AlphaFoldDB" id="A0A9W9U747"/>
<feature type="transmembrane region" description="Helical" evidence="5">
    <location>
        <begin position="196"/>
        <end position="219"/>
    </location>
</feature>
<dbReference type="PANTHER" id="PTHR16201">
    <property type="entry name" value="SEVEN TRANSMEMBRANE PROTEIN 1-RELATED"/>
    <property type="match status" value="1"/>
</dbReference>
<gene>
    <name evidence="6" type="ORF">N7452_011001</name>
</gene>
<protein>
    <recommendedName>
        <fullName evidence="8">PQ loop repeat protein</fullName>
    </recommendedName>
</protein>
<evidence type="ECO:0000256" key="3">
    <source>
        <dbReference type="ARBA" id="ARBA00022989"/>
    </source>
</evidence>
<evidence type="ECO:0000256" key="4">
    <source>
        <dbReference type="ARBA" id="ARBA00023136"/>
    </source>
</evidence>
<evidence type="ECO:0008006" key="8">
    <source>
        <dbReference type="Google" id="ProtNLM"/>
    </source>
</evidence>
<comment type="subcellular location">
    <subcellularLocation>
        <location evidence="1">Membrane</location>
        <topology evidence="1">Multi-pass membrane protein</topology>
    </subcellularLocation>
</comment>
<comment type="caution">
    <text evidence="6">The sequence shown here is derived from an EMBL/GenBank/DDBJ whole genome shotgun (WGS) entry which is preliminary data.</text>
</comment>
<proteinExistence type="predicted"/>
<feature type="transmembrane region" description="Helical" evidence="5">
    <location>
        <begin position="6"/>
        <end position="26"/>
    </location>
</feature>
<dbReference type="InterPro" id="IPR006603">
    <property type="entry name" value="PQ-loop_rpt"/>
</dbReference>
<dbReference type="InterPro" id="IPR051415">
    <property type="entry name" value="LAAT-1"/>
</dbReference>
<dbReference type="Pfam" id="PF04193">
    <property type="entry name" value="PQ-loop"/>
    <property type="match status" value="1"/>
</dbReference>
<evidence type="ECO:0000313" key="6">
    <source>
        <dbReference type="EMBL" id="KAJ5322712.1"/>
    </source>
</evidence>